<protein>
    <submittedName>
        <fullName evidence="1">Uncharacterized protein</fullName>
    </submittedName>
</protein>
<dbReference type="RefSeq" id="WP_133528472.1">
    <property type="nucleotide sequence ID" value="NZ_SNXO01000018.1"/>
</dbReference>
<dbReference type="AlphaFoldDB" id="A0A4R6Q4S3"/>
<dbReference type="EMBL" id="SNXO01000018">
    <property type="protein sequence ID" value="TDP55949.1"/>
    <property type="molecule type" value="Genomic_DNA"/>
</dbReference>
<comment type="caution">
    <text evidence="1">The sequence shown here is derived from an EMBL/GenBank/DDBJ whole genome shotgun (WGS) entry which is preliminary data.</text>
</comment>
<organism evidence="1 2">
    <name type="scientific">Aminicella lysinilytica</name>
    <dbReference type="NCBI Taxonomy" id="433323"/>
    <lineage>
        <taxon>Bacteria</taxon>
        <taxon>Bacillati</taxon>
        <taxon>Bacillota</taxon>
        <taxon>Clostridia</taxon>
        <taxon>Peptostreptococcales</taxon>
        <taxon>Anaerovoracaceae</taxon>
        <taxon>Aminicella</taxon>
    </lineage>
</organism>
<name>A0A4R6Q4S3_9FIRM</name>
<keyword evidence="2" id="KW-1185">Reference proteome</keyword>
<accession>A0A4R6Q4S3</accession>
<dbReference type="Proteomes" id="UP000295500">
    <property type="component" value="Unassembled WGS sequence"/>
</dbReference>
<dbReference type="PROSITE" id="PS51257">
    <property type="entry name" value="PROKAR_LIPOPROTEIN"/>
    <property type="match status" value="1"/>
</dbReference>
<evidence type="ECO:0000313" key="2">
    <source>
        <dbReference type="Proteomes" id="UP000295500"/>
    </source>
</evidence>
<evidence type="ECO:0000313" key="1">
    <source>
        <dbReference type="EMBL" id="TDP55949.1"/>
    </source>
</evidence>
<sequence length="66" mass="7491">MHFGKNLIRASNDNILYMPGFQSCKCVVTEPNLMLEIISPHGFSIKNAEGFLKYYKIIEEGKKIGL</sequence>
<gene>
    <name evidence="1" type="ORF">EV211_1183</name>
</gene>
<reference evidence="1 2" key="1">
    <citation type="submission" date="2019-03" db="EMBL/GenBank/DDBJ databases">
        <title>Genomic Encyclopedia of Type Strains, Phase IV (KMG-IV): sequencing the most valuable type-strain genomes for metagenomic binning, comparative biology and taxonomic classification.</title>
        <authorList>
            <person name="Goeker M."/>
        </authorList>
    </citation>
    <scope>NUCLEOTIDE SEQUENCE [LARGE SCALE GENOMIC DNA]</scope>
    <source>
        <strain evidence="1 2">DSM 28287</strain>
    </source>
</reference>
<proteinExistence type="predicted"/>